<dbReference type="PANTHER" id="PTHR23063">
    <property type="entry name" value="PHOSPHOLIPID ACYLTRANSFERASE"/>
    <property type="match status" value="1"/>
</dbReference>
<feature type="compositionally biased region" description="Low complexity" evidence="7">
    <location>
        <begin position="167"/>
        <end position="177"/>
    </location>
</feature>
<keyword evidence="6" id="KW-0012">Acyltransferase</keyword>
<keyword evidence="10" id="KW-1185">Reference proteome</keyword>
<proteinExistence type="predicted"/>
<evidence type="ECO:0000313" key="10">
    <source>
        <dbReference type="Proteomes" id="UP001176521"/>
    </source>
</evidence>
<feature type="transmembrane region" description="Helical" evidence="8">
    <location>
        <begin position="37"/>
        <end position="58"/>
    </location>
</feature>
<evidence type="ECO:0000256" key="3">
    <source>
        <dbReference type="ARBA" id="ARBA00022989"/>
    </source>
</evidence>
<evidence type="ECO:0000256" key="2">
    <source>
        <dbReference type="ARBA" id="ARBA00022692"/>
    </source>
</evidence>
<evidence type="ECO:0000256" key="7">
    <source>
        <dbReference type="SAM" id="MobiDB-lite"/>
    </source>
</evidence>
<evidence type="ECO:0000256" key="6">
    <source>
        <dbReference type="ARBA" id="ARBA00023315"/>
    </source>
</evidence>
<keyword evidence="4" id="KW-0443">Lipid metabolism</keyword>
<evidence type="ECO:0000256" key="8">
    <source>
        <dbReference type="SAM" id="Phobius"/>
    </source>
</evidence>
<dbReference type="GO" id="GO:0016746">
    <property type="term" value="F:acyltransferase activity"/>
    <property type="evidence" value="ECO:0007669"/>
    <property type="project" value="UniProtKB-KW"/>
</dbReference>
<keyword evidence="1" id="KW-0808">Transferase</keyword>
<evidence type="ECO:0000313" key="9">
    <source>
        <dbReference type="EMBL" id="KAK0533287.1"/>
    </source>
</evidence>
<accession>A0AAN6GEB0</accession>
<comment type="caution">
    <text evidence="9">The sequence shown here is derived from an EMBL/GenBank/DDBJ whole genome shotgun (WGS) entry which is preliminary data.</text>
</comment>
<evidence type="ECO:0000256" key="5">
    <source>
        <dbReference type="ARBA" id="ARBA00023136"/>
    </source>
</evidence>
<evidence type="ECO:0008006" key="11">
    <source>
        <dbReference type="Google" id="ProtNLM"/>
    </source>
</evidence>
<feature type="transmembrane region" description="Helical" evidence="8">
    <location>
        <begin position="70"/>
        <end position="91"/>
    </location>
</feature>
<dbReference type="PANTHER" id="PTHR23063:SF60">
    <property type="entry name" value="LYSOPHOSPHATIDIC ACID:OLEOYL-COA ACYLTRANSFERASE 1"/>
    <property type="match status" value="1"/>
</dbReference>
<dbReference type="AlphaFoldDB" id="A0AAN6GEB0"/>
<dbReference type="EMBL" id="JAPDMQ010000140">
    <property type="protein sequence ID" value="KAK0533287.1"/>
    <property type="molecule type" value="Genomic_DNA"/>
</dbReference>
<reference evidence="9" key="1">
    <citation type="journal article" date="2023" name="PhytoFront">
        <title>Draft Genome Resources of Seven Strains of Tilletia horrida, Causal Agent of Kernel Smut of Rice.</title>
        <authorList>
            <person name="Khanal S."/>
            <person name="Antony Babu S."/>
            <person name="Zhou X.G."/>
        </authorList>
    </citation>
    <scope>NUCLEOTIDE SEQUENCE</scope>
    <source>
        <strain evidence="9">TX3</strain>
    </source>
</reference>
<sequence>MEKFSRFRDPGSGIQVFLPPVLPAGAGNPLVTIATPIAIVLGLLRTLLLLVTILLWFLLGVTLGNMSNGIQAGLTSTFGRAALFIVGYAWIAPELVSLRSRGRAVSTRPVSYAPRRSDVIVANWSSWVEVLWLAITFAPSFALPVVDGPVYDAKASSPSAVARKGRTSATTTGGATKLRQRGTAGGAGAAAMGADASDEPKRKIVGFRRVNWITAARAAGKLPTVDDGNTEYASLDQLLAQAPGPVVLFPEGVTSNNRALLRPAGCFPESWRKAFKLTAALRLGGNSPRLYIASFKHGAPTAAAATSAVLSVPSSSGWASPWPHVWRMCCGFSFSREIQVRLLHPAESPTSATFIGDSAAAAMAREDPISDACITIISSLSRLRRTDLGWEDKEAFMHIYRR</sequence>
<name>A0AAN6GEB0_9BASI</name>
<evidence type="ECO:0000256" key="1">
    <source>
        <dbReference type="ARBA" id="ARBA00022679"/>
    </source>
</evidence>
<organism evidence="9 10">
    <name type="scientific">Tilletia horrida</name>
    <dbReference type="NCBI Taxonomy" id="155126"/>
    <lineage>
        <taxon>Eukaryota</taxon>
        <taxon>Fungi</taxon>
        <taxon>Dikarya</taxon>
        <taxon>Basidiomycota</taxon>
        <taxon>Ustilaginomycotina</taxon>
        <taxon>Exobasidiomycetes</taxon>
        <taxon>Tilletiales</taxon>
        <taxon>Tilletiaceae</taxon>
        <taxon>Tilletia</taxon>
    </lineage>
</organism>
<gene>
    <name evidence="9" type="ORF">OC842_003012</name>
</gene>
<feature type="region of interest" description="Disordered" evidence="7">
    <location>
        <begin position="162"/>
        <end position="195"/>
    </location>
</feature>
<keyword evidence="2 8" id="KW-0812">Transmembrane</keyword>
<dbReference type="GO" id="GO:0006629">
    <property type="term" value="P:lipid metabolic process"/>
    <property type="evidence" value="ECO:0007669"/>
    <property type="project" value="UniProtKB-KW"/>
</dbReference>
<evidence type="ECO:0000256" key="4">
    <source>
        <dbReference type="ARBA" id="ARBA00023098"/>
    </source>
</evidence>
<keyword evidence="5 8" id="KW-0472">Membrane</keyword>
<dbReference type="Proteomes" id="UP001176521">
    <property type="component" value="Unassembled WGS sequence"/>
</dbReference>
<protein>
    <recommendedName>
        <fullName evidence="11">Phospholipid/glycerol acyltransferase domain-containing protein</fullName>
    </recommendedName>
</protein>
<keyword evidence="3 8" id="KW-1133">Transmembrane helix</keyword>